<dbReference type="SMART" id="SM00450">
    <property type="entry name" value="RHOD"/>
    <property type="match status" value="1"/>
</dbReference>
<dbReference type="InterPro" id="IPR001763">
    <property type="entry name" value="Rhodanese-like_dom"/>
</dbReference>
<accession>A0A1L8SW61</accession>
<feature type="domain" description="Rhodanese" evidence="1">
    <location>
        <begin position="9"/>
        <end position="92"/>
    </location>
</feature>
<dbReference type="Proteomes" id="UP000183700">
    <property type="component" value="Unassembled WGS sequence"/>
</dbReference>
<proteinExistence type="predicted"/>
<gene>
    <name evidence="2" type="ORF">RV00_GL001624</name>
</gene>
<evidence type="ECO:0000259" key="1">
    <source>
        <dbReference type="PROSITE" id="PS50206"/>
    </source>
</evidence>
<dbReference type="EMBL" id="JXKM01000003">
    <property type="protein sequence ID" value="OJG36265.1"/>
    <property type="molecule type" value="Genomic_DNA"/>
</dbReference>
<dbReference type="InterPro" id="IPR050229">
    <property type="entry name" value="GlpE_sulfurtransferase"/>
</dbReference>
<dbReference type="Gene3D" id="3.40.250.10">
    <property type="entry name" value="Rhodanese-like domain"/>
    <property type="match status" value="1"/>
</dbReference>
<dbReference type="CDD" id="cd00158">
    <property type="entry name" value="RHOD"/>
    <property type="match status" value="1"/>
</dbReference>
<dbReference type="PANTHER" id="PTHR43031">
    <property type="entry name" value="FAD-DEPENDENT OXIDOREDUCTASE"/>
    <property type="match status" value="1"/>
</dbReference>
<organism evidence="2 3">
    <name type="scientific">Enterococcus devriesei</name>
    <dbReference type="NCBI Taxonomy" id="319970"/>
    <lineage>
        <taxon>Bacteria</taxon>
        <taxon>Bacillati</taxon>
        <taxon>Bacillota</taxon>
        <taxon>Bacilli</taxon>
        <taxon>Lactobacillales</taxon>
        <taxon>Enterococcaceae</taxon>
        <taxon>Enterococcus</taxon>
    </lineage>
</organism>
<dbReference type="PROSITE" id="PS50206">
    <property type="entry name" value="RHODANESE_3"/>
    <property type="match status" value="1"/>
</dbReference>
<dbReference type="SUPFAM" id="SSF52821">
    <property type="entry name" value="Rhodanese/Cell cycle control phosphatase"/>
    <property type="match status" value="1"/>
</dbReference>
<name>A0A1L8SW61_9ENTE</name>
<reference evidence="2 3" key="1">
    <citation type="submission" date="2014-12" db="EMBL/GenBank/DDBJ databases">
        <title>Draft genome sequences of 29 type strains of Enterococci.</title>
        <authorList>
            <person name="Zhong Z."/>
            <person name="Sun Z."/>
            <person name="Liu W."/>
            <person name="Zhang W."/>
            <person name="Zhang H."/>
        </authorList>
    </citation>
    <scope>NUCLEOTIDE SEQUENCE [LARGE SCALE GENOMIC DNA]</scope>
    <source>
        <strain evidence="2 3">DSM 22802</strain>
    </source>
</reference>
<dbReference type="STRING" id="319970.RV00_GL001624"/>
<dbReference type="InterPro" id="IPR036873">
    <property type="entry name" value="Rhodanese-like_dom_sf"/>
</dbReference>
<evidence type="ECO:0000313" key="3">
    <source>
        <dbReference type="Proteomes" id="UP000183700"/>
    </source>
</evidence>
<dbReference type="Pfam" id="PF00581">
    <property type="entry name" value="Rhodanese"/>
    <property type="match status" value="1"/>
</dbReference>
<evidence type="ECO:0000313" key="2">
    <source>
        <dbReference type="EMBL" id="OJG36265.1"/>
    </source>
</evidence>
<sequence>MSAFYPLSQKEQLRILDVREPEEFSSGHVPTAENFPLSQLGEHSQRLDQTKEYYVICQSGARSARACAFLAAQGYDVTNVEGGTSAWPGELD</sequence>
<protein>
    <submittedName>
        <fullName evidence="2">Rhodanese family protein</fullName>
    </submittedName>
</protein>
<keyword evidence="3" id="KW-1185">Reference proteome</keyword>
<dbReference type="AlphaFoldDB" id="A0A1L8SW61"/>
<comment type="caution">
    <text evidence="2">The sequence shown here is derived from an EMBL/GenBank/DDBJ whole genome shotgun (WGS) entry which is preliminary data.</text>
</comment>
<dbReference type="PANTHER" id="PTHR43031:SF17">
    <property type="entry name" value="SULFURTRANSFERASE YTWF-RELATED"/>
    <property type="match status" value="1"/>
</dbReference>